<accession>A0AAE1AEG0</accession>
<dbReference type="EMBL" id="JAWDGP010001973">
    <property type="protein sequence ID" value="KAK3786353.1"/>
    <property type="molecule type" value="Genomic_DNA"/>
</dbReference>
<evidence type="ECO:0000313" key="3">
    <source>
        <dbReference type="Proteomes" id="UP001283361"/>
    </source>
</evidence>
<comment type="caution">
    <text evidence="2">The sequence shown here is derived from an EMBL/GenBank/DDBJ whole genome shotgun (WGS) entry which is preliminary data.</text>
</comment>
<name>A0AAE1AEG0_9GAST</name>
<proteinExistence type="predicted"/>
<evidence type="ECO:0000313" key="2">
    <source>
        <dbReference type="EMBL" id="KAK3786353.1"/>
    </source>
</evidence>
<feature type="region of interest" description="Disordered" evidence="1">
    <location>
        <begin position="1"/>
        <end position="78"/>
    </location>
</feature>
<sequence>MASASPHAHKDEEGGAENAKKTADDKPEDAKSVDGKPEVGKPEDGKPKDAKPEDTKPEDAKPKTPENPNAKKGAGGVAKVADVVKEKIEAAKKIVTDGKDEKKEKNKEEGAGKDKKKEGE</sequence>
<feature type="compositionally biased region" description="Basic and acidic residues" evidence="1">
    <location>
        <begin position="8"/>
        <end position="64"/>
    </location>
</feature>
<feature type="region of interest" description="Disordered" evidence="1">
    <location>
        <begin position="92"/>
        <end position="120"/>
    </location>
</feature>
<organism evidence="2 3">
    <name type="scientific">Elysia crispata</name>
    <name type="common">lettuce slug</name>
    <dbReference type="NCBI Taxonomy" id="231223"/>
    <lineage>
        <taxon>Eukaryota</taxon>
        <taxon>Metazoa</taxon>
        <taxon>Spiralia</taxon>
        <taxon>Lophotrochozoa</taxon>
        <taxon>Mollusca</taxon>
        <taxon>Gastropoda</taxon>
        <taxon>Heterobranchia</taxon>
        <taxon>Euthyneura</taxon>
        <taxon>Panpulmonata</taxon>
        <taxon>Sacoglossa</taxon>
        <taxon>Placobranchoidea</taxon>
        <taxon>Plakobranchidae</taxon>
        <taxon>Elysia</taxon>
    </lineage>
</organism>
<dbReference type="AlphaFoldDB" id="A0AAE1AEG0"/>
<dbReference type="Proteomes" id="UP001283361">
    <property type="component" value="Unassembled WGS sequence"/>
</dbReference>
<gene>
    <name evidence="2" type="ORF">RRG08_022975</name>
</gene>
<evidence type="ECO:0000256" key="1">
    <source>
        <dbReference type="SAM" id="MobiDB-lite"/>
    </source>
</evidence>
<keyword evidence="3" id="KW-1185">Reference proteome</keyword>
<protein>
    <submittedName>
        <fullName evidence="2">Uncharacterized protein</fullName>
    </submittedName>
</protein>
<reference evidence="2" key="1">
    <citation type="journal article" date="2023" name="G3 (Bethesda)">
        <title>A reference genome for the long-term kleptoplast-retaining sea slug Elysia crispata morphotype clarki.</title>
        <authorList>
            <person name="Eastman K.E."/>
            <person name="Pendleton A.L."/>
            <person name="Shaikh M.A."/>
            <person name="Suttiyut T."/>
            <person name="Ogas R."/>
            <person name="Tomko P."/>
            <person name="Gavelis G."/>
            <person name="Widhalm J.R."/>
            <person name="Wisecaver J.H."/>
        </authorList>
    </citation>
    <scope>NUCLEOTIDE SEQUENCE</scope>
    <source>
        <strain evidence="2">ECLA1</strain>
    </source>
</reference>